<feature type="transmembrane region" description="Helical" evidence="1">
    <location>
        <begin position="58"/>
        <end position="79"/>
    </location>
</feature>
<dbReference type="OrthoDB" id="10396303at2759"/>
<name>A0A8H7W9X8_9HELO</name>
<proteinExistence type="predicted"/>
<feature type="transmembrane region" description="Helical" evidence="1">
    <location>
        <begin position="27"/>
        <end position="46"/>
    </location>
</feature>
<evidence type="ECO:0000256" key="1">
    <source>
        <dbReference type="SAM" id="Phobius"/>
    </source>
</evidence>
<protein>
    <submittedName>
        <fullName evidence="2">Uncharacterized protein</fullName>
    </submittedName>
</protein>
<evidence type="ECO:0000313" key="2">
    <source>
        <dbReference type="EMBL" id="KAG4421317.1"/>
    </source>
</evidence>
<keyword evidence="3" id="KW-1185">Reference proteome</keyword>
<keyword evidence="1" id="KW-0472">Membrane</keyword>
<keyword evidence="1" id="KW-1133">Transmembrane helix</keyword>
<gene>
    <name evidence="2" type="ORF">IFR04_005500</name>
</gene>
<feature type="transmembrane region" description="Helical" evidence="1">
    <location>
        <begin position="164"/>
        <end position="188"/>
    </location>
</feature>
<organism evidence="2 3">
    <name type="scientific">Cadophora malorum</name>
    <dbReference type="NCBI Taxonomy" id="108018"/>
    <lineage>
        <taxon>Eukaryota</taxon>
        <taxon>Fungi</taxon>
        <taxon>Dikarya</taxon>
        <taxon>Ascomycota</taxon>
        <taxon>Pezizomycotina</taxon>
        <taxon>Leotiomycetes</taxon>
        <taxon>Helotiales</taxon>
        <taxon>Ploettnerulaceae</taxon>
        <taxon>Cadophora</taxon>
    </lineage>
</organism>
<evidence type="ECO:0000313" key="3">
    <source>
        <dbReference type="Proteomes" id="UP000664132"/>
    </source>
</evidence>
<accession>A0A8H7W9X8</accession>
<dbReference type="AlphaFoldDB" id="A0A8H7W9X8"/>
<dbReference type="EMBL" id="JAFJYH010000067">
    <property type="protein sequence ID" value="KAG4421317.1"/>
    <property type="molecule type" value="Genomic_DNA"/>
</dbReference>
<sequence length="214" mass="24380">MPLFTAEEEVRLKAAHEWALLNVSPPYMIISAVTILSCMTQLPLLLYTPPPPTSEHLILPYFLFTNGTAYWCFIMSYIYMAETIDSDRWCSWEKRLGTRIFVDEPSRSKDKLTVANKITFYLMGESAVFMASGILWKRLLLWLLWHGTMHPESNLTLRSCFTVLYDLVFVPCSFLASLIALAVGWMSFGTIGIALGEDQSLKFVGEELWPEICG</sequence>
<comment type="caution">
    <text evidence="2">The sequence shown here is derived from an EMBL/GenBank/DDBJ whole genome shotgun (WGS) entry which is preliminary data.</text>
</comment>
<feature type="transmembrane region" description="Helical" evidence="1">
    <location>
        <begin position="118"/>
        <end position="144"/>
    </location>
</feature>
<reference evidence="2" key="1">
    <citation type="submission" date="2021-02" db="EMBL/GenBank/DDBJ databases">
        <title>Genome sequence Cadophora malorum strain M34.</title>
        <authorList>
            <person name="Stefanovic E."/>
            <person name="Vu D."/>
            <person name="Scully C."/>
            <person name="Dijksterhuis J."/>
            <person name="Roader J."/>
            <person name="Houbraken J."/>
        </authorList>
    </citation>
    <scope>NUCLEOTIDE SEQUENCE</scope>
    <source>
        <strain evidence="2">M34</strain>
    </source>
</reference>
<keyword evidence="1" id="KW-0812">Transmembrane</keyword>
<dbReference type="Proteomes" id="UP000664132">
    <property type="component" value="Unassembled WGS sequence"/>
</dbReference>